<feature type="transmembrane region" description="Helical" evidence="1">
    <location>
        <begin position="12"/>
        <end position="32"/>
    </location>
</feature>
<gene>
    <name evidence="3" type="ORF">J2Z34_001218</name>
</gene>
<organism evidence="3 4">
    <name type="scientific">Youngiibacter multivorans</name>
    <dbReference type="NCBI Taxonomy" id="937251"/>
    <lineage>
        <taxon>Bacteria</taxon>
        <taxon>Bacillati</taxon>
        <taxon>Bacillota</taxon>
        <taxon>Clostridia</taxon>
        <taxon>Eubacteriales</taxon>
        <taxon>Clostridiaceae</taxon>
        <taxon>Youngiibacter</taxon>
    </lineage>
</organism>
<feature type="transmembrane region" description="Helical" evidence="1">
    <location>
        <begin position="235"/>
        <end position="252"/>
    </location>
</feature>
<name>A0ABS4G2H3_9CLOT</name>
<feature type="domain" description="CAAX prenyl protease 2/Lysostaphin resistance protein A-like" evidence="2">
    <location>
        <begin position="177"/>
        <end position="271"/>
    </location>
</feature>
<dbReference type="InterPro" id="IPR003675">
    <property type="entry name" value="Rce1/LyrA-like_dom"/>
</dbReference>
<feature type="transmembrane region" description="Helical" evidence="1">
    <location>
        <begin position="259"/>
        <end position="278"/>
    </location>
</feature>
<dbReference type="GO" id="GO:0008233">
    <property type="term" value="F:peptidase activity"/>
    <property type="evidence" value="ECO:0007669"/>
    <property type="project" value="UniProtKB-KW"/>
</dbReference>
<dbReference type="RefSeq" id="WP_209458965.1">
    <property type="nucleotide sequence ID" value="NZ_JAGGKC010000008.1"/>
</dbReference>
<evidence type="ECO:0000313" key="4">
    <source>
        <dbReference type="Proteomes" id="UP001519271"/>
    </source>
</evidence>
<sequence>MERGSKRVLPFTLNLLAGFLVFVIFSHMRPFFEGTLDILGRFLVAGVFLSLYFVLKDRKSKKVTYMLPMAFFIATAAISLDLYLPTSIFLVKAMGTDYSTPMGLALDKLDSSLIIILSVILLNKLAGGSLSDLRLQKGNLRRGLSIGIPSFAVAAILSPYMAKLFGASAFSLSQILEWLPWILIFIIGNAFNEELLFRGLFLSSMEPHLGRSLSNLAVAIPFVLHHTGVTYTNDTLMFLVYLLPLALVWGRIAQDNDSLIGSILFHAGTDITVALALFSSL</sequence>
<feature type="transmembrane region" description="Helical" evidence="1">
    <location>
        <begin position="111"/>
        <end position="131"/>
    </location>
</feature>
<feature type="transmembrane region" description="Helical" evidence="1">
    <location>
        <begin position="67"/>
        <end position="91"/>
    </location>
</feature>
<comment type="caution">
    <text evidence="3">The sequence shown here is derived from an EMBL/GenBank/DDBJ whole genome shotgun (WGS) entry which is preliminary data.</text>
</comment>
<dbReference type="GO" id="GO:0006508">
    <property type="term" value="P:proteolysis"/>
    <property type="evidence" value="ECO:0007669"/>
    <property type="project" value="UniProtKB-KW"/>
</dbReference>
<dbReference type="EMBL" id="JAGGKC010000008">
    <property type="protein sequence ID" value="MBP1918738.1"/>
    <property type="molecule type" value="Genomic_DNA"/>
</dbReference>
<keyword evidence="4" id="KW-1185">Reference proteome</keyword>
<feature type="transmembrane region" description="Helical" evidence="1">
    <location>
        <begin position="38"/>
        <end position="55"/>
    </location>
</feature>
<keyword evidence="3" id="KW-0645">Protease</keyword>
<protein>
    <submittedName>
        <fullName evidence="3">Membrane protease YdiL (CAAX protease family)</fullName>
    </submittedName>
</protein>
<keyword evidence="1" id="KW-0472">Membrane</keyword>
<proteinExistence type="predicted"/>
<feature type="transmembrane region" description="Helical" evidence="1">
    <location>
        <begin position="143"/>
        <end position="162"/>
    </location>
</feature>
<accession>A0ABS4G2H3</accession>
<keyword evidence="1" id="KW-0812">Transmembrane</keyword>
<dbReference type="Proteomes" id="UP001519271">
    <property type="component" value="Unassembled WGS sequence"/>
</dbReference>
<evidence type="ECO:0000259" key="2">
    <source>
        <dbReference type="Pfam" id="PF02517"/>
    </source>
</evidence>
<evidence type="ECO:0000256" key="1">
    <source>
        <dbReference type="SAM" id="Phobius"/>
    </source>
</evidence>
<dbReference type="Pfam" id="PF02517">
    <property type="entry name" value="Rce1-like"/>
    <property type="match status" value="1"/>
</dbReference>
<feature type="transmembrane region" description="Helical" evidence="1">
    <location>
        <begin position="212"/>
        <end position="229"/>
    </location>
</feature>
<feature type="transmembrane region" description="Helical" evidence="1">
    <location>
        <begin position="168"/>
        <end position="191"/>
    </location>
</feature>
<keyword evidence="1" id="KW-1133">Transmembrane helix</keyword>
<keyword evidence="3" id="KW-0378">Hydrolase</keyword>
<evidence type="ECO:0000313" key="3">
    <source>
        <dbReference type="EMBL" id="MBP1918738.1"/>
    </source>
</evidence>
<reference evidence="3 4" key="1">
    <citation type="submission" date="2021-03" db="EMBL/GenBank/DDBJ databases">
        <title>Genomic Encyclopedia of Type Strains, Phase IV (KMG-IV): sequencing the most valuable type-strain genomes for metagenomic binning, comparative biology and taxonomic classification.</title>
        <authorList>
            <person name="Goeker M."/>
        </authorList>
    </citation>
    <scope>NUCLEOTIDE SEQUENCE [LARGE SCALE GENOMIC DNA]</scope>
    <source>
        <strain evidence="3 4">DSM 6139</strain>
    </source>
</reference>